<name>X1DWB3_9ZZZZ</name>
<gene>
    <name evidence="1" type="ORF">S03H2_00131</name>
</gene>
<protein>
    <submittedName>
        <fullName evidence="1">Uncharacterized protein</fullName>
    </submittedName>
</protein>
<accession>X1DWB3</accession>
<comment type="caution">
    <text evidence="1">The sequence shown here is derived from an EMBL/GenBank/DDBJ whole genome shotgun (WGS) entry which is preliminary data.</text>
</comment>
<organism evidence="1">
    <name type="scientific">marine sediment metagenome</name>
    <dbReference type="NCBI Taxonomy" id="412755"/>
    <lineage>
        <taxon>unclassified sequences</taxon>
        <taxon>metagenomes</taxon>
        <taxon>ecological metagenomes</taxon>
    </lineage>
</organism>
<reference evidence="1" key="1">
    <citation type="journal article" date="2014" name="Front. Microbiol.">
        <title>High frequency of phylogenetically diverse reductive dehalogenase-homologous genes in deep subseafloor sedimentary metagenomes.</title>
        <authorList>
            <person name="Kawai M."/>
            <person name="Futagami T."/>
            <person name="Toyoda A."/>
            <person name="Takaki Y."/>
            <person name="Nishi S."/>
            <person name="Hori S."/>
            <person name="Arai W."/>
            <person name="Tsubouchi T."/>
            <person name="Morono Y."/>
            <person name="Uchiyama I."/>
            <person name="Ito T."/>
            <person name="Fujiyama A."/>
            <person name="Inagaki F."/>
            <person name="Takami H."/>
        </authorList>
    </citation>
    <scope>NUCLEOTIDE SEQUENCE</scope>
    <source>
        <strain evidence="1">Expedition CK06-06</strain>
    </source>
</reference>
<evidence type="ECO:0000313" key="1">
    <source>
        <dbReference type="EMBL" id="GAH25326.1"/>
    </source>
</evidence>
<dbReference type="EMBL" id="BARU01000011">
    <property type="protein sequence ID" value="GAH25326.1"/>
    <property type="molecule type" value="Genomic_DNA"/>
</dbReference>
<dbReference type="AlphaFoldDB" id="X1DWB3"/>
<sequence>MSKETIIVLPDGSQYRLTPKGIKFAEDLEKFFAKLGIPKEDIPVYLEKLAHPNGASNL</sequence>
<proteinExistence type="predicted"/>